<feature type="binding site" evidence="3">
    <location>
        <position position="95"/>
    </location>
    <ligand>
        <name>substrate</name>
    </ligand>
</feature>
<feature type="binding site" evidence="3 4">
    <location>
        <position position="158"/>
    </location>
    <ligand>
        <name>Zn(2+)</name>
        <dbReference type="ChEBI" id="CHEBI:29105"/>
    </ligand>
</feature>
<comment type="subcellular location">
    <subcellularLocation>
        <location evidence="3">Mitochondrion</location>
    </subcellularLocation>
</comment>
<dbReference type="InterPro" id="IPR050134">
    <property type="entry name" value="NAD-dep_sirtuin_deacylases"/>
</dbReference>
<evidence type="ECO:0000259" key="5">
    <source>
        <dbReference type="PROSITE" id="PS50305"/>
    </source>
</evidence>
<dbReference type="InterPro" id="IPR027546">
    <property type="entry name" value="Sirtuin_class_III"/>
</dbReference>
<dbReference type="Proteomes" id="UP001154114">
    <property type="component" value="Chromosome 6"/>
</dbReference>
<dbReference type="GO" id="GO:0005634">
    <property type="term" value="C:nucleus"/>
    <property type="evidence" value="ECO:0007669"/>
    <property type="project" value="TreeGrafter"/>
</dbReference>
<dbReference type="SUPFAM" id="SSF52467">
    <property type="entry name" value="DHS-like NAD/FAD-binding domain"/>
    <property type="match status" value="1"/>
</dbReference>
<dbReference type="OrthoDB" id="424302at2759"/>
<dbReference type="PANTHER" id="PTHR11085">
    <property type="entry name" value="NAD-DEPENDENT PROTEIN DEACYLASE SIRTUIN-5, MITOCHONDRIAL-RELATED"/>
    <property type="match status" value="1"/>
</dbReference>
<dbReference type="GO" id="GO:0005739">
    <property type="term" value="C:mitochondrion"/>
    <property type="evidence" value="ECO:0007669"/>
    <property type="project" value="UniProtKB-SubCell"/>
</dbReference>
<dbReference type="InterPro" id="IPR026591">
    <property type="entry name" value="Sirtuin_cat_small_dom_sf"/>
</dbReference>
<dbReference type="GO" id="GO:0017136">
    <property type="term" value="F:histone deacetylase activity, NAD-dependent"/>
    <property type="evidence" value="ECO:0007669"/>
    <property type="project" value="TreeGrafter"/>
</dbReference>
<feature type="binding site" evidence="3">
    <location>
        <begin position="238"/>
        <end position="240"/>
    </location>
    <ligand>
        <name>NAD(+)</name>
        <dbReference type="ChEBI" id="CHEBI:57540"/>
    </ligand>
</feature>
<evidence type="ECO:0000256" key="4">
    <source>
        <dbReference type="PROSITE-ProRule" id="PRU00236"/>
    </source>
</evidence>
<dbReference type="PROSITE" id="PS50305">
    <property type="entry name" value="SIRTUIN"/>
    <property type="match status" value="1"/>
</dbReference>
<comment type="function">
    <text evidence="3">NAD-dependent lysine demalonylase, desuccinylase and deglutarylase that specifically removes malonyl, succinyl and glutaryl groups on target proteins. Has weak NAD-dependent protein deacetylase activity; however this activity may not be physiologically relevant in vivo.</text>
</comment>
<dbReference type="InterPro" id="IPR003000">
    <property type="entry name" value="Sirtuin"/>
</dbReference>
<dbReference type="GO" id="GO:0036055">
    <property type="term" value="F:protein-succinyllysine desuccinylase activity"/>
    <property type="evidence" value="ECO:0007669"/>
    <property type="project" value="UniProtKB-UniRule"/>
</dbReference>
<dbReference type="CDD" id="cd01412">
    <property type="entry name" value="SIRT5_Af1_CobB"/>
    <property type="match status" value="1"/>
</dbReference>
<keyword evidence="3 4" id="KW-0862">Zinc</keyword>
<dbReference type="Gene3D" id="3.40.50.1220">
    <property type="entry name" value="TPP-binding domain"/>
    <property type="match status" value="1"/>
</dbReference>
<name>A0A9P0C2X0_CHRIL</name>
<evidence type="ECO:0000313" key="6">
    <source>
        <dbReference type="EMBL" id="CAH0605868.1"/>
    </source>
</evidence>
<dbReference type="EMBL" id="LR824009">
    <property type="protein sequence ID" value="CAH0605868.1"/>
    <property type="molecule type" value="Genomic_DNA"/>
</dbReference>
<accession>A0A9P0C2X0</accession>
<evidence type="ECO:0000256" key="1">
    <source>
        <dbReference type="ARBA" id="ARBA00022679"/>
    </source>
</evidence>
<dbReference type="InterPro" id="IPR026590">
    <property type="entry name" value="Ssirtuin_cat_dom"/>
</dbReference>
<dbReference type="GO" id="GO:0008270">
    <property type="term" value="F:zinc ion binding"/>
    <property type="evidence" value="ECO:0007669"/>
    <property type="project" value="UniProtKB-UniRule"/>
</dbReference>
<keyword evidence="3" id="KW-0496">Mitochondrion</keyword>
<comment type="caution">
    <text evidence="3">Lacks conserved residue(s) required for the propagation of feature annotation.</text>
</comment>
<keyword evidence="2 3" id="KW-0520">NAD</keyword>
<reference evidence="6" key="1">
    <citation type="submission" date="2021-12" db="EMBL/GenBank/DDBJ databases">
        <authorList>
            <person name="King R."/>
        </authorList>
    </citation>
    <scope>NUCLEOTIDE SEQUENCE</scope>
</reference>
<keyword evidence="1 3" id="KW-0808">Transferase</keyword>
<keyword evidence="3 4" id="KW-0479">Metal-binding</keyword>
<comment type="catalytic activity">
    <reaction evidence="3">
        <text>N(6)-glutaryl-L-lysyl-[protein] + NAD(+) + H2O = 2''-O-glutaryl-ADP-D-ribose + nicotinamide + L-lysyl-[protein]</text>
        <dbReference type="Rhea" id="RHEA:47664"/>
        <dbReference type="Rhea" id="RHEA-COMP:9752"/>
        <dbReference type="Rhea" id="RHEA-COMP:11875"/>
        <dbReference type="ChEBI" id="CHEBI:15377"/>
        <dbReference type="ChEBI" id="CHEBI:17154"/>
        <dbReference type="ChEBI" id="CHEBI:29969"/>
        <dbReference type="ChEBI" id="CHEBI:57540"/>
        <dbReference type="ChEBI" id="CHEBI:87828"/>
        <dbReference type="ChEBI" id="CHEBI:87829"/>
    </reaction>
</comment>
<dbReference type="AlphaFoldDB" id="A0A9P0C2X0"/>
<evidence type="ECO:0000313" key="7">
    <source>
        <dbReference type="Proteomes" id="UP001154114"/>
    </source>
</evidence>
<feature type="binding site" evidence="3 4">
    <location>
        <position position="155"/>
    </location>
    <ligand>
        <name>Zn(2+)</name>
        <dbReference type="ChEBI" id="CHEBI:29105"/>
    </ligand>
</feature>
<feature type="domain" description="Deacetylase sirtuin-type" evidence="5">
    <location>
        <begin position="20"/>
        <end position="293"/>
    </location>
</feature>
<evidence type="ECO:0000256" key="3">
    <source>
        <dbReference type="HAMAP-Rule" id="MF_03160"/>
    </source>
</evidence>
<gene>
    <name evidence="6" type="ORF">CINC_LOCUS11794</name>
</gene>
<feature type="binding site" evidence="3 4">
    <location>
        <position position="196"/>
    </location>
    <ligand>
        <name>Zn(2+)</name>
        <dbReference type="ChEBI" id="CHEBI:29105"/>
    </ligand>
</feature>
<dbReference type="Gene3D" id="3.30.1600.10">
    <property type="entry name" value="SIR2/SIRT2 'Small Domain"/>
    <property type="match status" value="1"/>
</dbReference>
<comment type="similarity">
    <text evidence="3">Belongs to the sirtuin family. Class III subfamily.</text>
</comment>
<feature type="binding site" evidence="3">
    <location>
        <position position="283"/>
    </location>
    <ligand>
        <name>NAD(+)</name>
        <dbReference type="ChEBI" id="CHEBI:57540"/>
    </ligand>
</feature>
<feature type="binding site" evidence="3">
    <location>
        <begin position="48"/>
        <end position="67"/>
    </location>
    <ligand>
        <name>NAD(+)</name>
        <dbReference type="ChEBI" id="CHEBI:57540"/>
    </ligand>
</feature>
<dbReference type="GO" id="GO:0036054">
    <property type="term" value="F:protein-malonyllysine demalonylase activity"/>
    <property type="evidence" value="ECO:0007669"/>
    <property type="project" value="UniProtKB-UniRule"/>
</dbReference>
<dbReference type="EC" id="2.3.1.-" evidence="3"/>
<dbReference type="HAMAP" id="MF_01121">
    <property type="entry name" value="Sirtuin_ClassIII"/>
    <property type="match status" value="1"/>
</dbReference>
<evidence type="ECO:0000256" key="2">
    <source>
        <dbReference type="ARBA" id="ARBA00023027"/>
    </source>
</evidence>
<comment type="domain">
    <text evidence="3">In contrast to class I sirtuins, class III sirtuins have only weak deacetylase activity. Difference in substrate specificity is probably due to a larger hydrophobic pocket with 2 residues (Tyr-92 and Arg-95) that bind to malonylated and succinylated substrates and define the specificity.</text>
</comment>
<feature type="binding site" evidence="3">
    <location>
        <position position="92"/>
    </location>
    <ligand>
        <name>substrate</name>
    </ligand>
</feature>
<dbReference type="InterPro" id="IPR029035">
    <property type="entry name" value="DHS-like_NAD/FAD-binding_dom"/>
</dbReference>
<dbReference type="GO" id="GO:0070403">
    <property type="term" value="F:NAD+ binding"/>
    <property type="evidence" value="ECO:0007669"/>
    <property type="project" value="UniProtKB-UniRule"/>
</dbReference>
<feature type="active site" description="Proton acceptor" evidence="3 4">
    <location>
        <position position="147"/>
    </location>
</feature>
<comment type="catalytic activity">
    <reaction evidence="3">
        <text>N(6)-succinyl-L-lysyl-[protein] + NAD(+) + H2O = 2''-O-succinyl-ADP-D-ribose + nicotinamide + L-lysyl-[protein]</text>
        <dbReference type="Rhea" id="RHEA:47668"/>
        <dbReference type="Rhea" id="RHEA-COMP:9752"/>
        <dbReference type="Rhea" id="RHEA-COMP:11877"/>
        <dbReference type="ChEBI" id="CHEBI:15377"/>
        <dbReference type="ChEBI" id="CHEBI:17154"/>
        <dbReference type="ChEBI" id="CHEBI:29969"/>
        <dbReference type="ChEBI" id="CHEBI:57540"/>
        <dbReference type="ChEBI" id="CHEBI:87830"/>
        <dbReference type="ChEBI" id="CHEBI:87832"/>
    </reaction>
</comment>
<proteinExistence type="inferred from homology"/>
<comment type="cofactor">
    <cofactor evidence="3">
        <name>Zn(2+)</name>
        <dbReference type="ChEBI" id="CHEBI:29105"/>
    </cofactor>
    <text evidence="3">Binds 1 zinc ion per subunit.</text>
</comment>
<dbReference type="Pfam" id="PF02146">
    <property type="entry name" value="SIR2"/>
    <property type="match status" value="1"/>
</dbReference>
<dbReference type="PANTHER" id="PTHR11085:SF10">
    <property type="entry name" value="NAD-DEPENDENT PROTEIN DEACYLASE SIRTUIN-5, MITOCHONDRIAL-RELATED"/>
    <property type="match status" value="1"/>
</dbReference>
<feature type="binding site" evidence="3">
    <location>
        <begin position="264"/>
        <end position="266"/>
    </location>
    <ligand>
        <name>NAD(+)</name>
        <dbReference type="ChEBI" id="CHEBI:57540"/>
    </ligand>
</feature>
<comment type="catalytic activity">
    <reaction evidence="3">
        <text>N(6)-malonyl-L-lysyl-[protein] + NAD(+) + H2O = 2''-O-malonyl-ADP-D-ribose + nicotinamide + L-lysyl-[protein]</text>
        <dbReference type="Rhea" id="RHEA:47672"/>
        <dbReference type="Rhea" id="RHEA-COMP:9752"/>
        <dbReference type="Rhea" id="RHEA-COMP:11878"/>
        <dbReference type="ChEBI" id="CHEBI:15377"/>
        <dbReference type="ChEBI" id="CHEBI:17154"/>
        <dbReference type="ChEBI" id="CHEBI:29969"/>
        <dbReference type="ChEBI" id="CHEBI:57540"/>
        <dbReference type="ChEBI" id="CHEBI:87831"/>
        <dbReference type="ChEBI" id="CHEBI:87833"/>
    </reaction>
</comment>
<sequence length="293" mass="31971">MCIVSRSIRKRTKTLGFVPKFLSQTQASDLAKFKQDLKSAKEVVVLSGAGISAESGIPTFRGNDGLWRKLSCPDLSKPSVFRDDPGLVWEFYHFRREMVLKTKPNAGHIAIAQYEARHKNDKKVTVVTQNFDGLHAKAGSSRVIELHGNLFKTRCTKCNEVLVNTDSPICPALAGQGSPTSNKLTSDIAEKDLPHCKKPDCNGLLRPHIVWFGETLEPAIVEQTDAVISKCNVCLVVGTSSLVFPAAAYPSVMAAGGTIVAEFNLEPTLISSTKFDYYFEGPSSVTLPEALNE</sequence>
<keyword evidence="7" id="KW-1185">Reference proteome</keyword>
<feature type="binding site" evidence="3 4">
    <location>
        <position position="201"/>
    </location>
    <ligand>
        <name>Zn(2+)</name>
        <dbReference type="ChEBI" id="CHEBI:29105"/>
    </ligand>
</feature>
<protein>
    <recommendedName>
        <fullName evidence="3">NAD-dependent protein deacylase</fullName>
        <ecNumber evidence="3">2.3.1.-</ecNumber>
    </recommendedName>
    <alternativeName>
        <fullName evidence="3">Regulatory protein SIR2 homolog 5</fullName>
    </alternativeName>
</protein>
<organism evidence="6 7">
    <name type="scientific">Chrysodeixis includens</name>
    <name type="common">Soybean looper</name>
    <name type="synonym">Pseudoplusia includens</name>
    <dbReference type="NCBI Taxonomy" id="689277"/>
    <lineage>
        <taxon>Eukaryota</taxon>
        <taxon>Metazoa</taxon>
        <taxon>Ecdysozoa</taxon>
        <taxon>Arthropoda</taxon>
        <taxon>Hexapoda</taxon>
        <taxon>Insecta</taxon>
        <taxon>Pterygota</taxon>
        <taxon>Neoptera</taxon>
        <taxon>Endopterygota</taxon>
        <taxon>Lepidoptera</taxon>
        <taxon>Glossata</taxon>
        <taxon>Ditrysia</taxon>
        <taxon>Noctuoidea</taxon>
        <taxon>Noctuidae</taxon>
        <taxon>Plusiinae</taxon>
        <taxon>Chrysodeixis</taxon>
    </lineage>
</organism>